<keyword evidence="4" id="KW-0998">Cell outer membrane</keyword>
<feature type="signal peptide" evidence="6">
    <location>
        <begin position="1"/>
        <end position="20"/>
    </location>
</feature>
<proteinExistence type="inferred from homology"/>
<reference evidence="8 9" key="1">
    <citation type="submission" date="2022-11" db="EMBL/GenBank/DDBJ databases">
        <authorList>
            <person name="Siebert D."/>
            <person name="Busche T."/>
            <person name="Saydam E."/>
            <person name="Kalinowski J."/>
            <person name="Ruckert C."/>
            <person name="Blombach B."/>
        </authorList>
    </citation>
    <scope>NUCLEOTIDE SEQUENCE [LARGE SCALE GENOMIC DNA]</scope>
    <source>
        <strain evidence="8 9">DSM 1083</strain>
    </source>
</reference>
<organism evidence="8 9">
    <name type="scientific">Afipia carboxydohydrogena</name>
    <name type="common">Pseudomonas carboxydohydrogena</name>
    <dbReference type="NCBI Taxonomy" id="290"/>
    <lineage>
        <taxon>Bacteria</taxon>
        <taxon>Pseudomonadati</taxon>
        <taxon>Pseudomonadota</taxon>
        <taxon>Alphaproteobacteria</taxon>
        <taxon>Hyphomicrobiales</taxon>
        <taxon>Nitrobacteraceae</taxon>
        <taxon>Afipia</taxon>
    </lineage>
</organism>
<dbReference type="InterPro" id="IPR011250">
    <property type="entry name" value="OMP/PagP_B-barrel"/>
</dbReference>
<keyword evidence="2 6" id="KW-0732">Signal</keyword>
<evidence type="ECO:0000256" key="5">
    <source>
        <dbReference type="ARBA" id="ARBA00038306"/>
    </source>
</evidence>
<evidence type="ECO:0000256" key="6">
    <source>
        <dbReference type="SAM" id="SignalP"/>
    </source>
</evidence>
<comment type="similarity">
    <text evidence="5">Belongs to the Omp25/RopB family.</text>
</comment>
<feature type="chain" id="PRO_5046094441" evidence="6">
    <location>
        <begin position="21"/>
        <end position="239"/>
    </location>
</feature>
<dbReference type="InterPro" id="IPR027385">
    <property type="entry name" value="Beta-barrel_OMP"/>
</dbReference>
<comment type="subcellular location">
    <subcellularLocation>
        <location evidence="1">Cell outer membrane</location>
    </subcellularLocation>
</comment>
<protein>
    <submittedName>
        <fullName evidence="8">Outer membrane beta-barrel protein</fullName>
    </submittedName>
</protein>
<evidence type="ECO:0000256" key="2">
    <source>
        <dbReference type="ARBA" id="ARBA00022729"/>
    </source>
</evidence>
<dbReference type="PANTHER" id="PTHR34001:SF3">
    <property type="entry name" value="BLL7405 PROTEIN"/>
    <property type="match status" value="1"/>
</dbReference>
<evidence type="ECO:0000256" key="4">
    <source>
        <dbReference type="ARBA" id="ARBA00023237"/>
    </source>
</evidence>
<evidence type="ECO:0000256" key="1">
    <source>
        <dbReference type="ARBA" id="ARBA00004442"/>
    </source>
</evidence>
<dbReference type="Proteomes" id="UP001213907">
    <property type="component" value="Chromosome"/>
</dbReference>
<evidence type="ECO:0000313" key="9">
    <source>
        <dbReference type="Proteomes" id="UP001213907"/>
    </source>
</evidence>
<dbReference type="SUPFAM" id="SSF56925">
    <property type="entry name" value="OMPA-like"/>
    <property type="match status" value="1"/>
</dbReference>
<evidence type="ECO:0000313" key="8">
    <source>
        <dbReference type="EMBL" id="WEF51453.1"/>
    </source>
</evidence>
<feature type="domain" description="Outer membrane protein beta-barrel" evidence="7">
    <location>
        <begin position="32"/>
        <end position="237"/>
    </location>
</feature>
<dbReference type="InterPro" id="IPR051692">
    <property type="entry name" value="OMP-like"/>
</dbReference>
<dbReference type="Gene3D" id="2.40.160.20">
    <property type="match status" value="1"/>
</dbReference>
<keyword evidence="9" id="KW-1185">Reference proteome</keyword>
<dbReference type="EMBL" id="CP113162">
    <property type="protein sequence ID" value="WEF51453.1"/>
    <property type="molecule type" value="Genomic_DNA"/>
</dbReference>
<evidence type="ECO:0000259" key="7">
    <source>
        <dbReference type="Pfam" id="PF13505"/>
    </source>
</evidence>
<dbReference type="Pfam" id="PF13505">
    <property type="entry name" value="OMP_b-brl"/>
    <property type="match status" value="1"/>
</dbReference>
<accession>A0ABY8BNG2</accession>
<keyword evidence="3" id="KW-0472">Membrane</keyword>
<sequence length="239" mass="25340">MSKRILAGLAIAFTCGAAHAADLPARGPSYKAPAPSVYDWSGFYAGGYVGYGWAKTQATDLPDYSGVPWYQIGGQFSTSPSSFNGGGQAGYNYQFGSWMAGVEGDIGTLRLKGAGLYNAGDLDTFITTNGSYIATLRGRFGFASGVNLLYVTGGAAWGDFNSQVVSFSNFISPPTGTQAGWTLGGGWEYAFANQWSVKAEYLHYDMGSKTVMLANTSSAFSIKNTGDLVRLGVNYHFGR</sequence>
<dbReference type="PANTHER" id="PTHR34001">
    <property type="entry name" value="BLL7405 PROTEIN"/>
    <property type="match status" value="1"/>
</dbReference>
<evidence type="ECO:0000256" key="3">
    <source>
        <dbReference type="ARBA" id="ARBA00023136"/>
    </source>
</evidence>
<dbReference type="RefSeq" id="WP_275247052.1">
    <property type="nucleotide sequence ID" value="NZ_BAABDX010000001.1"/>
</dbReference>
<name>A0ABY8BNG2_AFICR</name>
<gene>
    <name evidence="8" type="ORF">AFIC_003045</name>
</gene>